<dbReference type="GO" id="GO:0016784">
    <property type="term" value="F:3-mercaptopyruvate sulfurtransferase activity"/>
    <property type="evidence" value="ECO:0007669"/>
    <property type="project" value="UniProtKB-EC"/>
</dbReference>
<dbReference type="SUPFAM" id="SSF52821">
    <property type="entry name" value="Rhodanese/Cell cycle control phosphatase"/>
    <property type="match status" value="2"/>
</dbReference>
<sequence length="280" mass="29422">MDALVTAEWLKGELGKSDVRVVDASLFLPDHGRNGRAEFEAAHIPGAVFLDLDEVTDASSGLPHMLPSPEKFASRAQAMGLGDGSRIIVYDNSPLHSAARAWWMFTLFGAHNVAVLDGGLAAWKAAGGAIESGKPVIRHRHFTVWADKAGLRDLAAMRANLKTHEEQVVDARPAGRFAGSEPEPRPGLRGGHMPGAKSLPSSELFNEDGTYKDIDGLKAAFAAAGVDPMKPLVATCGSGITAANIVFAAHRLGNGKAALYDGSWAEWGALPDTPVVTGAA</sequence>
<dbReference type="FunFam" id="3.40.250.10:FF:000015">
    <property type="entry name" value="Sulfurtransferase"/>
    <property type="match status" value="1"/>
</dbReference>
<evidence type="ECO:0000256" key="2">
    <source>
        <dbReference type="ARBA" id="ARBA00022490"/>
    </source>
</evidence>
<dbReference type="PROSITE" id="PS00683">
    <property type="entry name" value="RHODANESE_2"/>
    <property type="match status" value="1"/>
</dbReference>
<proteinExistence type="predicted"/>
<accession>A0A7G5IMC8</accession>
<dbReference type="RefSeq" id="WP_182298486.1">
    <property type="nucleotide sequence ID" value="NZ_CP059851.1"/>
</dbReference>
<dbReference type="SMART" id="SM00450">
    <property type="entry name" value="RHOD"/>
    <property type="match status" value="2"/>
</dbReference>
<reference evidence="9 10" key="1">
    <citation type="submission" date="2020-07" db="EMBL/GenBank/DDBJ databases">
        <title>Complete genome sequence for Sandaracinobacter sp. M6.</title>
        <authorList>
            <person name="Tang Y."/>
            <person name="Liu Q."/>
            <person name="Guo Z."/>
            <person name="Lei P."/>
            <person name="Huang B."/>
        </authorList>
    </citation>
    <scope>NUCLEOTIDE SEQUENCE [LARGE SCALE GENOMIC DNA]</scope>
    <source>
        <strain evidence="9 10">M6</strain>
    </source>
</reference>
<dbReference type="GO" id="GO:0004792">
    <property type="term" value="F:thiosulfate-cyanide sulfurtransferase activity"/>
    <property type="evidence" value="ECO:0007669"/>
    <property type="project" value="InterPro"/>
</dbReference>
<dbReference type="PANTHER" id="PTHR11364:SF27">
    <property type="entry name" value="SULFURTRANSFERASE"/>
    <property type="match status" value="1"/>
</dbReference>
<dbReference type="InterPro" id="IPR036873">
    <property type="entry name" value="Rhodanese-like_dom_sf"/>
</dbReference>
<dbReference type="Gene3D" id="3.40.250.10">
    <property type="entry name" value="Rhodanese-like domain"/>
    <property type="match status" value="2"/>
</dbReference>
<dbReference type="InterPro" id="IPR045078">
    <property type="entry name" value="TST/MPST-like"/>
</dbReference>
<dbReference type="NCBIfam" id="NF008557">
    <property type="entry name" value="PRK11493.1"/>
    <property type="match status" value="1"/>
</dbReference>
<dbReference type="AlphaFoldDB" id="A0A7G5IMC8"/>
<keyword evidence="4" id="KW-0677">Repeat</keyword>
<comment type="subcellular location">
    <subcellularLocation>
        <location evidence="1">Cytoplasm</location>
    </subcellularLocation>
</comment>
<keyword evidence="10" id="KW-1185">Reference proteome</keyword>
<dbReference type="KEGG" id="sand:H3309_04360"/>
<evidence type="ECO:0000256" key="5">
    <source>
        <dbReference type="ARBA" id="ARBA00051793"/>
    </source>
</evidence>
<dbReference type="CDD" id="cd01448">
    <property type="entry name" value="TST_Repeat_1"/>
    <property type="match status" value="1"/>
</dbReference>
<dbReference type="InterPro" id="IPR001307">
    <property type="entry name" value="Thiosulphate_STrfase_CS"/>
</dbReference>
<dbReference type="EMBL" id="CP059851">
    <property type="protein sequence ID" value="QMW24520.1"/>
    <property type="molecule type" value="Genomic_DNA"/>
</dbReference>
<evidence type="ECO:0000256" key="3">
    <source>
        <dbReference type="ARBA" id="ARBA00022679"/>
    </source>
</evidence>
<dbReference type="PROSITE" id="PS00380">
    <property type="entry name" value="RHODANESE_1"/>
    <property type="match status" value="1"/>
</dbReference>
<keyword evidence="2" id="KW-0963">Cytoplasm</keyword>
<evidence type="ECO:0000259" key="8">
    <source>
        <dbReference type="PROSITE" id="PS50206"/>
    </source>
</evidence>
<evidence type="ECO:0000256" key="4">
    <source>
        <dbReference type="ARBA" id="ARBA00022737"/>
    </source>
</evidence>
<dbReference type="InterPro" id="IPR001763">
    <property type="entry name" value="Rhodanese-like_dom"/>
</dbReference>
<dbReference type="PROSITE" id="PS50206">
    <property type="entry name" value="RHODANESE_3"/>
    <property type="match status" value="2"/>
</dbReference>
<protein>
    <recommendedName>
        <fullName evidence="6">Sulfurtransferase</fullName>
    </recommendedName>
</protein>
<name>A0A7G5IMC8_9SPHN</name>
<dbReference type="FunFam" id="3.40.250.10:FF:000001">
    <property type="entry name" value="Sulfurtransferase"/>
    <property type="match status" value="1"/>
</dbReference>
<comment type="catalytic activity">
    <reaction evidence="5">
        <text>2-oxo-3-sulfanylpropanoate + [thioredoxin]-dithiol = [thioredoxin]-disulfide + hydrogen sulfide + pyruvate + H(+)</text>
        <dbReference type="Rhea" id="RHEA:21740"/>
        <dbReference type="Rhea" id="RHEA-COMP:10698"/>
        <dbReference type="Rhea" id="RHEA-COMP:10700"/>
        <dbReference type="ChEBI" id="CHEBI:15361"/>
        <dbReference type="ChEBI" id="CHEBI:15378"/>
        <dbReference type="ChEBI" id="CHEBI:29919"/>
        <dbReference type="ChEBI" id="CHEBI:29950"/>
        <dbReference type="ChEBI" id="CHEBI:50058"/>
        <dbReference type="ChEBI" id="CHEBI:57678"/>
        <dbReference type="EC" id="2.8.1.2"/>
    </reaction>
    <physiologicalReaction direction="left-to-right" evidence="5">
        <dbReference type="Rhea" id="RHEA:21741"/>
    </physiologicalReaction>
</comment>
<dbReference type="CDD" id="cd01449">
    <property type="entry name" value="TST_Repeat_2"/>
    <property type="match status" value="1"/>
</dbReference>
<dbReference type="GO" id="GO:0005737">
    <property type="term" value="C:cytoplasm"/>
    <property type="evidence" value="ECO:0007669"/>
    <property type="project" value="UniProtKB-SubCell"/>
</dbReference>
<evidence type="ECO:0000256" key="1">
    <source>
        <dbReference type="ARBA" id="ARBA00004496"/>
    </source>
</evidence>
<feature type="region of interest" description="Disordered" evidence="7">
    <location>
        <begin position="175"/>
        <end position="203"/>
    </location>
</feature>
<feature type="domain" description="Rhodanese" evidence="8">
    <location>
        <begin position="15"/>
        <end position="132"/>
    </location>
</feature>
<keyword evidence="9" id="KW-0670">Pyruvate</keyword>
<dbReference type="Pfam" id="PF00581">
    <property type="entry name" value="Rhodanese"/>
    <property type="match status" value="2"/>
</dbReference>
<organism evidence="9 10">
    <name type="scientific">Sandaracinobacteroides saxicola</name>
    <dbReference type="NCBI Taxonomy" id="2759707"/>
    <lineage>
        <taxon>Bacteria</taxon>
        <taxon>Pseudomonadati</taxon>
        <taxon>Pseudomonadota</taxon>
        <taxon>Alphaproteobacteria</taxon>
        <taxon>Sphingomonadales</taxon>
        <taxon>Sphingosinicellaceae</taxon>
        <taxon>Sandaracinobacteroides</taxon>
    </lineage>
</organism>
<evidence type="ECO:0000256" key="6">
    <source>
        <dbReference type="RuleBase" id="RU000507"/>
    </source>
</evidence>
<gene>
    <name evidence="9" type="primary">sseA</name>
    <name evidence="9" type="ORF">H3309_04360</name>
</gene>
<dbReference type="PANTHER" id="PTHR11364">
    <property type="entry name" value="THIOSULFATE SULFERTANSFERASE"/>
    <property type="match status" value="1"/>
</dbReference>
<dbReference type="Proteomes" id="UP000515292">
    <property type="component" value="Chromosome"/>
</dbReference>
<evidence type="ECO:0000256" key="7">
    <source>
        <dbReference type="SAM" id="MobiDB-lite"/>
    </source>
</evidence>
<feature type="domain" description="Rhodanese" evidence="8">
    <location>
        <begin position="162"/>
        <end position="276"/>
    </location>
</feature>
<evidence type="ECO:0000313" key="9">
    <source>
        <dbReference type="EMBL" id="QMW24520.1"/>
    </source>
</evidence>
<evidence type="ECO:0000313" key="10">
    <source>
        <dbReference type="Proteomes" id="UP000515292"/>
    </source>
</evidence>
<keyword evidence="3 6" id="KW-0808">Transferase</keyword>